<evidence type="ECO:0000313" key="2">
    <source>
        <dbReference type="Proteomes" id="UP000053989"/>
    </source>
</evidence>
<name>A0A0C3DVL2_9AGAM</name>
<dbReference type="HOGENOM" id="CLU_1603714_0_0_1"/>
<dbReference type="AlphaFoldDB" id="A0A0C3DVL2"/>
<dbReference type="EMBL" id="KN822064">
    <property type="protein sequence ID" value="KIM60234.1"/>
    <property type="molecule type" value="Genomic_DNA"/>
</dbReference>
<sequence>MLQHKPLYAAFGRAESIIWHNLQLLRLPRRRSPAFYTQKQAYSIPIRFGWLRIDCNAFIIQLRYALLISCAQLTFLALNMTLLHRRLGLTSTFEVLMVVRTTQPAALHPGSMSSLLVVLSSPLHLPSPALYSSYFWGSYGTYFASMYTVDPWAASAHSRQLFLIII</sequence>
<proteinExistence type="predicted"/>
<reference evidence="1 2" key="1">
    <citation type="submission" date="2014-04" db="EMBL/GenBank/DDBJ databases">
        <authorList>
            <consortium name="DOE Joint Genome Institute"/>
            <person name="Kuo A."/>
            <person name="Kohler A."/>
            <person name="Nagy L.G."/>
            <person name="Floudas D."/>
            <person name="Copeland A."/>
            <person name="Barry K.W."/>
            <person name="Cichocki N."/>
            <person name="Veneault-Fourrey C."/>
            <person name="LaButti K."/>
            <person name="Lindquist E.A."/>
            <person name="Lipzen A."/>
            <person name="Lundell T."/>
            <person name="Morin E."/>
            <person name="Murat C."/>
            <person name="Sun H."/>
            <person name="Tunlid A."/>
            <person name="Henrissat B."/>
            <person name="Grigoriev I.V."/>
            <person name="Hibbett D.S."/>
            <person name="Martin F."/>
            <person name="Nordberg H.P."/>
            <person name="Cantor M.N."/>
            <person name="Hua S.X."/>
        </authorList>
    </citation>
    <scope>NUCLEOTIDE SEQUENCE [LARGE SCALE GENOMIC DNA]</scope>
    <source>
        <strain evidence="1 2">Foug A</strain>
    </source>
</reference>
<organism evidence="1 2">
    <name type="scientific">Scleroderma citrinum Foug A</name>
    <dbReference type="NCBI Taxonomy" id="1036808"/>
    <lineage>
        <taxon>Eukaryota</taxon>
        <taxon>Fungi</taxon>
        <taxon>Dikarya</taxon>
        <taxon>Basidiomycota</taxon>
        <taxon>Agaricomycotina</taxon>
        <taxon>Agaricomycetes</taxon>
        <taxon>Agaricomycetidae</taxon>
        <taxon>Boletales</taxon>
        <taxon>Sclerodermatineae</taxon>
        <taxon>Sclerodermataceae</taxon>
        <taxon>Scleroderma</taxon>
    </lineage>
</organism>
<accession>A0A0C3DVL2</accession>
<evidence type="ECO:0000313" key="1">
    <source>
        <dbReference type="EMBL" id="KIM60234.1"/>
    </source>
</evidence>
<dbReference type="InParanoid" id="A0A0C3DVL2"/>
<gene>
    <name evidence="1" type="ORF">SCLCIDRAFT_963504</name>
</gene>
<keyword evidence="2" id="KW-1185">Reference proteome</keyword>
<dbReference type="Proteomes" id="UP000053989">
    <property type="component" value="Unassembled WGS sequence"/>
</dbReference>
<reference evidence="2" key="2">
    <citation type="submission" date="2015-01" db="EMBL/GenBank/DDBJ databases">
        <title>Evolutionary Origins and Diversification of the Mycorrhizal Mutualists.</title>
        <authorList>
            <consortium name="DOE Joint Genome Institute"/>
            <consortium name="Mycorrhizal Genomics Consortium"/>
            <person name="Kohler A."/>
            <person name="Kuo A."/>
            <person name="Nagy L.G."/>
            <person name="Floudas D."/>
            <person name="Copeland A."/>
            <person name="Barry K.W."/>
            <person name="Cichocki N."/>
            <person name="Veneault-Fourrey C."/>
            <person name="LaButti K."/>
            <person name="Lindquist E.A."/>
            <person name="Lipzen A."/>
            <person name="Lundell T."/>
            <person name="Morin E."/>
            <person name="Murat C."/>
            <person name="Riley R."/>
            <person name="Ohm R."/>
            <person name="Sun H."/>
            <person name="Tunlid A."/>
            <person name="Henrissat B."/>
            <person name="Grigoriev I.V."/>
            <person name="Hibbett D.S."/>
            <person name="Martin F."/>
        </authorList>
    </citation>
    <scope>NUCLEOTIDE SEQUENCE [LARGE SCALE GENOMIC DNA]</scope>
    <source>
        <strain evidence="2">Foug A</strain>
    </source>
</reference>
<protein>
    <submittedName>
        <fullName evidence="1">Uncharacterized protein</fullName>
    </submittedName>
</protein>